<reference evidence="1" key="2">
    <citation type="journal article" date="2022" name="New Phytol.">
        <title>Evolutionary transition to the ectomycorrhizal habit in the genomes of a hyperdiverse lineage of mushroom-forming fungi.</title>
        <authorList>
            <person name="Looney B."/>
            <person name="Miyauchi S."/>
            <person name="Morin E."/>
            <person name="Drula E."/>
            <person name="Courty P.E."/>
            <person name="Kohler A."/>
            <person name="Kuo A."/>
            <person name="LaButti K."/>
            <person name="Pangilinan J."/>
            <person name="Lipzen A."/>
            <person name="Riley R."/>
            <person name="Andreopoulos W."/>
            <person name="He G."/>
            <person name="Johnson J."/>
            <person name="Nolan M."/>
            <person name="Tritt A."/>
            <person name="Barry K.W."/>
            <person name="Grigoriev I.V."/>
            <person name="Nagy L.G."/>
            <person name="Hibbett D."/>
            <person name="Henrissat B."/>
            <person name="Matheny P.B."/>
            <person name="Labbe J."/>
            <person name="Martin F.M."/>
        </authorList>
    </citation>
    <scope>NUCLEOTIDE SEQUENCE</scope>
    <source>
        <strain evidence="1">FP105234-sp</strain>
    </source>
</reference>
<dbReference type="Proteomes" id="UP000814033">
    <property type="component" value="Unassembled WGS sequence"/>
</dbReference>
<protein>
    <submittedName>
        <fullName evidence="1">DnaJ protein</fullName>
    </submittedName>
</protein>
<keyword evidence="2" id="KW-1185">Reference proteome</keyword>
<evidence type="ECO:0000313" key="2">
    <source>
        <dbReference type="Proteomes" id="UP000814033"/>
    </source>
</evidence>
<name>A0ACB8S2Z6_9AGAM</name>
<proteinExistence type="predicted"/>
<accession>A0ACB8S2Z6</accession>
<gene>
    <name evidence="1" type="ORF">FA95DRAFT_1486789</name>
</gene>
<sequence>MHARISPQGIHSFISFYSCTHPSTKSFPRTRTLCLQGRAALASSRNHIPKVRPAKHPYAPLIELSVFQRHFHASRPALAPKDPYQVLGVKKDATPAEIKKIYFSLARKFHPDTNPDKNAQDKFVEIQEAYDILKDEKKRAAYDQYGAASQQPGFDPSAFGRNPFGGGAGGFSGFQDFGSAFGGARGQSDLFEQLFGAMGGRGRGRGSPFPENASGADVEASVGVSFMDAAKGTSRTVNVTPVADCGTCTGTGLKSGAKRSTCTTCGGSGTRTFVIDSGFQMASTCPTCQGAGTAIPRGGECGDCAGVGKVRKRKSVKVEIPAGIEDGMTIRVPNAGDAPMTGKGPAGDLLVRVNVAASKVFRRQGAHLYHEARIPLHTALLGGRVRVPTLDGDVDVRVPGGTQQGEEMVLKSRGVPPVFGGEKGDIFVTFAVQLPRSLSKRQREILQAYADDVEGRSTGTVKTGPRDPPDGPATNGSTDGAAPGANAPAEDDTNGTTSFPSPAASRGGWLSRAWRRIRELTRT</sequence>
<evidence type="ECO:0000313" key="1">
    <source>
        <dbReference type="EMBL" id="KAI0050720.1"/>
    </source>
</evidence>
<dbReference type="EMBL" id="MU275859">
    <property type="protein sequence ID" value="KAI0050720.1"/>
    <property type="molecule type" value="Genomic_DNA"/>
</dbReference>
<reference evidence="1" key="1">
    <citation type="submission" date="2021-02" db="EMBL/GenBank/DDBJ databases">
        <authorList>
            <consortium name="DOE Joint Genome Institute"/>
            <person name="Ahrendt S."/>
            <person name="Looney B.P."/>
            <person name="Miyauchi S."/>
            <person name="Morin E."/>
            <person name="Drula E."/>
            <person name="Courty P.E."/>
            <person name="Chicoki N."/>
            <person name="Fauchery L."/>
            <person name="Kohler A."/>
            <person name="Kuo A."/>
            <person name="Labutti K."/>
            <person name="Pangilinan J."/>
            <person name="Lipzen A."/>
            <person name="Riley R."/>
            <person name="Andreopoulos W."/>
            <person name="He G."/>
            <person name="Johnson J."/>
            <person name="Barry K.W."/>
            <person name="Grigoriev I.V."/>
            <person name="Nagy L."/>
            <person name="Hibbett D."/>
            <person name="Henrissat B."/>
            <person name="Matheny P.B."/>
            <person name="Labbe J."/>
            <person name="Martin F."/>
        </authorList>
    </citation>
    <scope>NUCLEOTIDE SEQUENCE</scope>
    <source>
        <strain evidence="1">FP105234-sp</strain>
    </source>
</reference>
<organism evidence="1 2">
    <name type="scientific">Auriscalpium vulgare</name>
    <dbReference type="NCBI Taxonomy" id="40419"/>
    <lineage>
        <taxon>Eukaryota</taxon>
        <taxon>Fungi</taxon>
        <taxon>Dikarya</taxon>
        <taxon>Basidiomycota</taxon>
        <taxon>Agaricomycotina</taxon>
        <taxon>Agaricomycetes</taxon>
        <taxon>Russulales</taxon>
        <taxon>Auriscalpiaceae</taxon>
        <taxon>Auriscalpium</taxon>
    </lineage>
</organism>
<comment type="caution">
    <text evidence="1">The sequence shown here is derived from an EMBL/GenBank/DDBJ whole genome shotgun (WGS) entry which is preliminary data.</text>
</comment>